<evidence type="ECO:0000256" key="2">
    <source>
        <dbReference type="ARBA" id="ARBA00023277"/>
    </source>
</evidence>
<reference evidence="8" key="1">
    <citation type="journal article" date="2019" name="Int. J. Syst. Evol. Microbiol.">
        <title>The Global Catalogue of Microorganisms (GCM) 10K type strain sequencing project: providing services to taxonomists for standard genome sequencing and annotation.</title>
        <authorList>
            <consortium name="The Broad Institute Genomics Platform"/>
            <consortium name="The Broad Institute Genome Sequencing Center for Infectious Disease"/>
            <person name="Wu L."/>
            <person name="Ma J."/>
        </authorList>
    </citation>
    <scope>NUCLEOTIDE SEQUENCE [LARGE SCALE GENOMIC DNA]</scope>
    <source>
        <strain evidence="8">JCM 16928</strain>
    </source>
</reference>
<sequence>MIRVQAKDSQTPCVLVAHLGYGTSATKAVVAVLPDLPFSAELHGPDGISVLRPGPVEHVPGWTGGPYSRIPLPGVLAPGTYSVRVVAEGLDVRSEPFVVAPERLQRQTMSDVLAYFKAMRSSGEIDRKDRAAQFWDDPSGATVDARGGWLDASGDTSKFLSHLTYTSTMSPQQIPLCAWAMLAARDELAAHTPSLTPVLGARLRDEALWGADFLTRFRSPTGTFYTGIFDALTKRLEERFITAPLQNSVRTTRYQAAYRQGAGLAIAALARASTTNTDGDFPRSDYLAAARAAFTHLETHNRDYLFDHTESIIDDYAALLAATELARAEALPHPQPQAETVNPIRPDAGNDSSPLRPDAGNDSSPLRPEAGGGSGPVPGASRAAARRRASALIARYVRGAAAPGEGAGAHGAQNEGADGPPTVGLDAGVHGARDAGAGARGARDAGAGAHGAGAGAASGGPTVGLGAGGRGLRGGGPGWFRGDEGGRPFFHAAEPGLPILALLRFAEVLHDAPEAAPARATALRAMLDTLDRTASVANPFGYPRALTQPLGGVPRESFFFPHANETGYWWQGENAAIASLSAAASSCARLDGVSDEDRARLRRFADDQLAWITGRNPFDSSMVQGRGRNNADYSSDFPNLPGGIVNGVTSGWSDEDDVAFLPEDAPEGDSWRWAEQWIPHTGWFLLAVAAAG</sequence>
<dbReference type="Proteomes" id="UP001501222">
    <property type="component" value="Unassembled WGS sequence"/>
</dbReference>
<keyword evidence="4" id="KW-0624">Polysaccharide degradation</keyword>
<evidence type="ECO:0000313" key="7">
    <source>
        <dbReference type="EMBL" id="GAA3580864.1"/>
    </source>
</evidence>
<keyword evidence="1" id="KW-0378">Hydrolase</keyword>
<comment type="caution">
    <text evidence="7">The sequence shown here is derived from an EMBL/GenBank/DDBJ whole genome shotgun (WGS) entry which is preliminary data.</text>
</comment>
<feature type="domain" description="Glycoside hydrolase family 9" evidence="6">
    <location>
        <begin position="107"/>
        <end position="328"/>
    </location>
</feature>
<evidence type="ECO:0000256" key="4">
    <source>
        <dbReference type="ARBA" id="ARBA00023326"/>
    </source>
</evidence>
<proteinExistence type="predicted"/>
<dbReference type="Gene3D" id="1.50.10.10">
    <property type="match status" value="2"/>
</dbReference>
<dbReference type="InterPro" id="IPR012341">
    <property type="entry name" value="6hp_glycosidase-like_sf"/>
</dbReference>
<evidence type="ECO:0000259" key="6">
    <source>
        <dbReference type="Pfam" id="PF00759"/>
    </source>
</evidence>
<accession>A0ABP6YEF6</accession>
<protein>
    <recommendedName>
        <fullName evidence="6">Glycoside hydrolase family 9 domain-containing protein</fullName>
    </recommendedName>
</protein>
<keyword evidence="3" id="KW-0326">Glycosidase</keyword>
<feature type="region of interest" description="Disordered" evidence="5">
    <location>
        <begin position="330"/>
        <end position="384"/>
    </location>
</feature>
<name>A0ABP6YEF6_9ACTN</name>
<dbReference type="SUPFAM" id="SSF48208">
    <property type="entry name" value="Six-hairpin glycosidases"/>
    <property type="match status" value="2"/>
</dbReference>
<feature type="region of interest" description="Disordered" evidence="5">
    <location>
        <begin position="403"/>
        <end position="460"/>
    </location>
</feature>
<feature type="compositionally biased region" description="Gly residues" evidence="5">
    <location>
        <begin position="448"/>
        <end position="460"/>
    </location>
</feature>
<evidence type="ECO:0000313" key="8">
    <source>
        <dbReference type="Proteomes" id="UP001501222"/>
    </source>
</evidence>
<keyword evidence="8" id="KW-1185">Reference proteome</keyword>
<evidence type="ECO:0000256" key="3">
    <source>
        <dbReference type="ARBA" id="ARBA00023295"/>
    </source>
</evidence>
<gene>
    <name evidence="7" type="ORF">GCM10022235_59000</name>
</gene>
<organism evidence="7 8">
    <name type="scientific">Kribbella ginsengisoli</name>
    <dbReference type="NCBI Taxonomy" id="363865"/>
    <lineage>
        <taxon>Bacteria</taxon>
        <taxon>Bacillati</taxon>
        <taxon>Actinomycetota</taxon>
        <taxon>Actinomycetes</taxon>
        <taxon>Propionibacteriales</taxon>
        <taxon>Kribbellaceae</taxon>
        <taxon>Kribbella</taxon>
    </lineage>
</organism>
<dbReference type="Pfam" id="PF00759">
    <property type="entry name" value="Glyco_hydro_9"/>
    <property type="match status" value="1"/>
</dbReference>
<dbReference type="InterPro" id="IPR008928">
    <property type="entry name" value="6-hairpin_glycosidase_sf"/>
</dbReference>
<dbReference type="PANTHER" id="PTHR22298">
    <property type="entry name" value="ENDO-1,4-BETA-GLUCANASE"/>
    <property type="match status" value="1"/>
</dbReference>
<feature type="compositionally biased region" description="Low complexity" evidence="5">
    <location>
        <begin position="426"/>
        <end position="437"/>
    </location>
</feature>
<evidence type="ECO:0000256" key="5">
    <source>
        <dbReference type="SAM" id="MobiDB-lite"/>
    </source>
</evidence>
<dbReference type="EMBL" id="BAABAA010000009">
    <property type="protein sequence ID" value="GAA3580864.1"/>
    <property type="molecule type" value="Genomic_DNA"/>
</dbReference>
<keyword evidence="2" id="KW-0119">Carbohydrate metabolism</keyword>
<evidence type="ECO:0000256" key="1">
    <source>
        <dbReference type="ARBA" id="ARBA00022801"/>
    </source>
</evidence>
<dbReference type="InterPro" id="IPR001701">
    <property type="entry name" value="Glyco_hydro_9"/>
</dbReference>